<dbReference type="InterPro" id="IPR000436">
    <property type="entry name" value="Sushi_SCR_CCP_dom"/>
</dbReference>
<dbReference type="OrthoDB" id="5983125at2759"/>
<accession>A0A6P8HH15</accession>
<dbReference type="Gene3D" id="2.10.70.10">
    <property type="entry name" value="Complement Module, domain 1"/>
    <property type="match status" value="2"/>
</dbReference>
<evidence type="ECO:0000259" key="7">
    <source>
        <dbReference type="PROSITE" id="PS50022"/>
    </source>
</evidence>
<dbReference type="InterPro" id="IPR035976">
    <property type="entry name" value="Sushi/SCR/CCP_sf"/>
</dbReference>
<dbReference type="Gene3D" id="2.60.120.260">
    <property type="entry name" value="Galactose-binding domain-like"/>
    <property type="match status" value="1"/>
</dbReference>
<keyword evidence="2 5" id="KW-0768">Sushi</keyword>
<feature type="domain" description="Sushi" evidence="8">
    <location>
        <begin position="120"/>
        <end position="180"/>
    </location>
</feature>
<evidence type="ECO:0000259" key="8">
    <source>
        <dbReference type="PROSITE" id="PS50923"/>
    </source>
</evidence>
<dbReference type="SUPFAM" id="SSF57535">
    <property type="entry name" value="Complement control module/SCR domain"/>
    <property type="match status" value="2"/>
</dbReference>
<gene>
    <name evidence="10" type="primary">LOC116289146</name>
</gene>
<dbReference type="InterPro" id="IPR008979">
    <property type="entry name" value="Galactose-bd-like_sf"/>
</dbReference>
<keyword evidence="9" id="KW-1185">Reference proteome</keyword>
<protein>
    <submittedName>
        <fullName evidence="10">Uncharacterized protein LOC116289146</fullName>
    </submittedName>
</protein>
<evidence type="ECO:0000256" key="2">
    <source>
        <dbReference type="ARBA" id="ARBA00022659"/>
    </source>
</evidence>
<feature type="domain" description="F5/8 type C" evidence="7">
    <location>
        <begin position="181"/>
        <end position="305"/>
    </location>
</feature>
<dbReference type="PROSITE" id="PS50923">
    <property type="entry name" value="SUSHI"/>
    <property type="match status" value="2"/>
</dbReference>
<keyword evidence="3 6" id="KW-0732">Signal</keyword>
<name>A0A6P8HH15_ACTTE</name>
<comment type="subcellular location">
    <subcellularLocation>
        <location evidence="1">Virion</location>
    </subcellularLocation>
</comment>
<dbReference type="Proteomes" id="UP000515163">
    <property type="component" value="Unplaced"/>
</dbReference>
<evidence type="ECO:0000313" key="9">
    <source>
        <dbReference type="Proteomes" id="UP000515163"/>
    </source>
</evidence>
<evidence type="ECO:0000256" key="6">
    <source>
        <dbReference type="SAM" id="SignalP"/>
    </source>
</evidence>
<sequence>MAITKICLPMTFLISTSLLFHTVKPERNCIYPGIPLTGPLMFKAEPTIYQILQVKHDTFIKFSCKSNYILRGHKLIRCEDGRWTGRVPYCKDAVENIFQRFMNFLLYSLFKHLVFEQKEILCNDPGEIPFGKKNKKQELYRKDATVSYMCDKGYVMREATSTLRCTENGTWNRHPPKCINCKSSLGMERSGPTLIHDQNIRASTEKGHHHKANEGRLNGPRAWCSGRERTPYLEIDLGKPHKILFLSTQGSVFDDKWVGWYAVKSSLRGSLFTTYRENNQEKMFKGNTDASSILKHALKNPIAAKKNPILSDEERRLYK</sequence>
<dbReference type="InterPro" id="IPR051503">
    <property type="entry name" value="ComplSys_Reg/VirEntry_Med"/>
</dbReference>
<comment type="caution">
    <text evidence="5">Lacks conserved residue(s) required for the propagation of feature annotation.</text>
</comment>
<reference evidence="10" key="1">
    <citation type="submission" date="2025-08" db="UniProtKB">
        <authorList>
            <consortium name="RefSeq"/>
        </authorList>
    </citation>
    <scope>IDENTIFICATION</scope>
    <source>
        <tissue evidence="10">Tentacle</tissue>
    </source>
</reference>
<dbReference type="SMART" id="SM00032">
    <property type="entry name" value="CCP"/>
    <property type="match status" value="2"/>
</dbReference>
<dbReference type="Pfam" id="PF00084">
    <property type="entry name" value="Sushi"/>
    <property type="match status" value="2"/>
</dbReference>
<dbReference type="CDD" id="cd00033">
    <property type="entry name" value="CCP"/>
    <property type="match status" value="2"/>
</dbReference>
<dbReference type="PANTHER" id="PTHR45785">
    <property type="entry name" value="COMPLEMENT FACTOR H-RELATED"/>
    <property type="match status" value="1"/>
</dbReference>
<dbReference type="GeneID" id="116289146"/>
<feature type="chain" id="PRO_5028238466" evidence="6">
    <location>
        <begin position="26"/>
        <end position="319"/>
    </location>
</feature>
<evidence type="ECO:0000256" key="5">
    <source>
        <dbReference type="PROSITE-ProRule" id="PRU00302"/>
    </source>
</evidence>
<dbReference type="SUPFAM" id="SSF49785">
    <property type="entry name" value="Galactose-binding domain-like"/>
    <property type="match status" value="1"/>
</dbReference>
<organism evidence="9 10">
    <name type="scientific">Actinia tenebrosa</name>
    <name type="common">Australian red waratah sea anemone</name>
    <dbReference type="NCBI Taxonomy" id="6105"/>
    <lineage>
        <taxon>Eukaryota</taxon>
        <taxon>Metazoa</taxon>
        <taxon>Cnidaria</taxon>
        <taxon>Anthozoa</taxon>
        <taxon>Hexacorallia</taxon>
        <taxon>Actiniaria</taxon>
        <taxon>Actiniidae</taxon>
        <taxon>Actinia</taxon>
    </lineage>
</organism>
<feature type="disulfide bond" evidence="5">
    <location>
        <begin position="122"/>
        <end position="165"/>
    </location>
</feature>
<dbReference type="KEGG" id="aten:116289146"/>
<dbReference type="CDD" id="cd00057">
    <property type="entry name" value="FA58C"/>
    <property type="match status" value="1"/>
</dbReference>
<dbReference type="InParanoid" id="A0A6P8HH15"/>
<dbReference type="PANTHER" id="PTHR45785:SF2">
    <property type="entry name" value="COMPLEMENT FACTOR H-RELATED"/>
    <property type="match status" value="1"/>
</dbReference>
<dbReference type="PROSITE" id="PS50022">
    <property type="entry name" value="FA58C_3"/>
    <property type="match status" value="1"/>
</dbReference>
<feature type="domain" description="Sushi" evidence="8">
    <location>
        <begin position="27"/>
        <end position="92"/>
    </location>
</feature>
<keyword evidence="4 5" id="KW-1015">Disulfide bond</keyword>
<evidence type="ECO:0000256" key="3">
    <source>
        <dbReference type="ARBA" id="ARBA00022729"/>
    </source>
</evidence>
<dbReference type="InterPro" id="IPR000421">
    <property type="entry name" value="FA58C"/>
</dbReference>
<proteinExistence type="predicted"/>
<evidence type="ECO:0000313" key="10">
    <source>
        <dbReference type="RefSeq" id="XP_031551882.1"/>
    </source>
</evidence>
<dbReference type="AlphaFoldDB" id="A0A6P8HH15"/>
<dbReference type="Pfam" id="PF00754">
    <property type="entry name" value="F5_F8_type_C"/>
    <property type="match status" value="1"/>
</dbReference>
<dbReference type="RefSeq" id="XP_031551882.1">
    <property type="nucleotide sequence ID" value="XM_031696022.1"/>
</dbReference>
<evidence type="ECO:0000256" key="1">
    <source>
        <dbReference type="ARBA" id="ARBA00004328"/>
    </source>
</evidence>
<evidence type="ECO:0000256" key="4">
    <source>
        <dbReference type="ARBA" id="ARBA00023157"/>
    </source>
</evidence>
<feature type="signal peptide" evidence="6">
    <location>
        <begin position="1"/>
        <end position="25"/>
    </location>
</feature>